<reference evidence="1" key="1">
    <citation type="journal article" date="2015" name="Nature">
        <title>Complex archaea that bridge the gap between prokaryotes and eukaryotes.</title>
        <authorList>
            <person name="Spang A."/>
            <person name="Saw J.H."/>
            <person name="Jorgensen S.L."/>
            <person name="Zaremba-Niedzwiedzka K."/>
            <person name="Martijn J."/>
            <person name="Lind A.E."/>
            <person name="van Eijk R."/>
            <person name="Schleper C."/>
            <person name="Guy L."/>
            <person name="Ettema T.J."/>
        </authorList>
    </citation>
    <scope>NUCLEOTIDE SEQUENCE</scope>
</reference>
<comment type="caution">
    <text evidence="1">The sequence shown here is derived from an EMBL/GenBank/DDBJ whole genome shotgun (WGS) entry which is preliminary data.</text>
</comment>
<organism evidence="1">
    <name type="scientific">marine sediment metagenome</name>
    <dbReference type="NCBI Taxonomy" id="412755"/>
    <lineage>
        <taxon>unclassified sequences</taxon>
        <taxon>metagenomes</taxon>
        <taxon>ecological metagenomes</taxon>
    </lineage>
</organism>
<dbReference type="AlphaFoldDB" id="A0A0F9FFA8"/>
<gene>
    <name evidence="1" type="ORF">LCGC14_1959330</name>
</gene>
<dbReference type="EMBL" id="LAZR01021536">
    <property type="protein sequence ID" value="KKL84978.1"/>
    <property type="molecule type" value="Genomic_DNA"/>
</dbReference>
<protein>
    <submittedName>
        <fullName evidence="1">Uncharacterized protein</fullName>
    </submittedName>
</protein>
<evidence type="ECO:0000313" key="1">
    <source>
        <dbReference type="EMBL" id="KKL84978.1"/>
    </source>
</evidence>
<name>A0A0F9FFA8_9ZZZZ</name>
<proteinExistence type="predicted"/>
<sequence>MSNLQFSSDILDDMLFRAGEPTDGTSEFESKALESLNRAYQALWMGGTELDPTINEDWWWLLADPPLVLTLEPVITSGTVSVANNNLTATFSGTPAPLIDSDVTNWFLKIDGHPDVFRVSSISTATATLDSVYTGATNATATYKLMKLEYSLNSAVLRVTGPMRVFAESRDRIDGIAILELEEKYPLRLVSSGVPRNFAHLTETKVRMSHYGFTSSTGLIRVEYHFLEKPSLLTDSGSEEPVVPWQYRKNLADWALWFLQADKNDSKAAATFALAKSGLQGMAVEQRHKMATQGNNMGKIITRPDQEHQSLNVIRTESGLILG</sequence>
<accession>A0A0F9FFA8</accession>